<protein>
    <submittedName>
        <fullName evidence="2">PB1 domain, Zinc finger, ZZ-type, UBA-like, Next to BRCA1, central domain protein</fullName>
    </submittedName>
</protein>
<keyword evidence="3" id="KW-1185">Reference proteome</keyword>
<gene>
    <name evidence="2" type="ORF">CTI12_AA154890</name>
</gene>
<feature type="domain" description="PB1" evidence="1">
    <location>
        <begin position="23"/>
        <end position="94"/>
    </location>
</feature>
<evidence type="ECO:0000313" key="2">
    <source>
        <dbReference type="EMBL" id="PWA82065.1"/>
    </source>
</evidence>
<dbReference type="InterPro" id="IPR000270">
    <property type="entry name" value="PB1_dom"/>
</dbReference>
<name>A0A2U1P8I4_ARTAN</name>
<sequence length="94" mass="10915">MGEEIVTQGIYDFQAEKDPHKESLEITIVKHGETLRRFNASIDDNKLSLEIVMLQNKIRRLFFESNVRFTMTYVDEDGDVITLATNDDLHDIVK</sequence>
<evidence type="ECO:0000313" key="3">
    <source>
        <dbReference type="Proteomes" id="UP000245207"/>
    </source>
</evidence>
<organism evidence="2 3">
    <name type="scientific">Artemisia annua</name>
    <name type="common">Sweet wormwood</name>
    <dbReference type="NCBI Taxonomy" id="35608"/>
    <lineage>
        <taxon>Eukaryota</taxon>
        <taxon>Viridiplantae</taxon>
        <taxon>Streptophyta</taxon>
        <taxon>Embryophyta</taxon>
        <taxon>Tracheophyta</taxon>
        <taxon>Spermatophyta</taxon>
        <taxon>Magnoliopsida</taxon>
        <taxon>eudicotyledons</taxon>
        <taxon>Gunneridae</taxon>
        <taxon>Pentapetalae</taxon>
        <taxon>asterids</taxon>
        <taxon>campanulids</taxon>
        <taxon>Asterales</taxon>
        <taxon>Asteraceae</taxon>
        <taxon>Asteroideae</taxon>
        <taxon>Anthemideae</taxon>
        <taxon>Artemisiinae</taxon>
        <taxon>Artemisia</taxon>
    </lineage>
</organism>
<dbReference type="SUPFAM" id="SSF54277">
    <property type="entry name" value="CAD &amp; PB1 domains"/>
    <property type="match status" value="1"/>
</dbReference>
<dbReference type="Proteomes" id="UP000245207">
    <property type="component" value="Unassembled WGS sequence"/>
</dbReference>
<dbReference type="Pfam" id="PF00564">
    <property type="entry name" value="PB1"/>
    <property type="match status" value="1"/>
</dbReference>
<reference evidence="2 3" key="1">
    <citation type="journal article" date="2018" name="Mol. Plant">
        <title>The genome of Artemisia annua provides insight into the evolution of Asteraceae family and artemisinin biosynthesis.</title>
        <authorList>
            <person name="Shen Q."/>
            <person name="Zhang L."/>
            <person name="Liao Z."/>
            <person name="Wang S."/>
            <person name="Yan T."/>
            <person name="Shi P."/>
            <person name="Liu M."/>
            <person name="Fu X."/>
            <person name="Pan Q."/>
            <person name="Wang Y."/>
            <person name="Lv Z."/>
            <person name="Lu X."/>
            <person name="Zhang F."/>
            <person name="Jiang W."/>
            <person name="Ma Y."/>
            <person name="Chen M."/>
            <person name="Hao X."/>
            <person name="Li L."/>
            <person name="Tang Y."/>
            <person name="Lv G."/>
            <person name="Zhou Y."/>
            <person name="Sun X."/>
            <person name="Brodelius P.E."/>
            <person name="Rose J.K.C."/>
            <person name="Tang K."/>
        </authorList>
    </citation>
    <scope>NUCLEOTIDE SEQUENCE [LARGE SCALE GENOMIC DNA]</scope>
    <source>
        <strain evidence="3">cv. Huhao1</strain>
        <tissue evidence="2">Leaf</tissue>
    </source>
</reference>
<proteinExistence type="predicted"/>
<dbReference type="STRING" id="35608.A0A2U1P8I4"/>
<dbReference type="EMBL" id="PKPP01001513">
    <property type="protein sequence ID" value="PWA82065.1"/>
    <property type="molecule type" value="Genomic_DNA"/>
</dbReference>
<dbReference type="PROSITE" id="PS51745">
    <property type="entry name" value="PB1"/>
    <property type="match status" value="1"/>
</dbReference>
<dbReference type="InterPro" id="IPR053793">
    <property type="entry name" value="PB1-like"/>
</dbReference>
<comment type="caution">
    <text evidence="2">The sequence shown here is derived from an EMBL/GenBank/DDBJ whole genome shotgun (WGS) entry which is preliminary data.</text>
</comment>
<dbReference type="PANTHER" id="PTHR20930:SF0">
    <property type="entry name" value="PROTEIN ILRUN"/>
    <property type="match status" value="1"/>
</dbReference>
<dbReference type="AlphaFoldDB" id="A0A2U1P8I4"/>
<dbReference type="OrthoDB" id="661148at2759"/>
<accession>A0A2U1P8I4</accession>
<dbReference type="PANTHER" id="PTHR20930">
    <property type="entry name" value="OVARIAN CARCINOMA ANTIGEN CA125-RELATED"/>
    <property type="match status" value="1"/>
</dbReference>
<dbReference type="Gene3D" id="3.10.20.90">
    <property type="entry name" value="Phosphatidylinositol 3-kinase Catalytic Subunit, Chain A, domain 1"/>
    <property type="match status" value="1"/>
</dbReference>
<evidence type="ECO:0000259" key="1">
    <source>
        <dbReference type="PROSITE" id="PS51745"/>
    </source>
</evidence>